<comment type="caution">
    <text evidence="2">The sequence shown here is derived from an EMBL/GenBank/DDBJ whole genome shotgun (WGS) entry which is preliminary data.</text>
</comment>
<sequence>MANQMPDIKEAFGKYSNDGFHMSSDQLRLFIEELQGGDGASISMYLIDSRVSVILSNITNSIEYDLTVQDIICKFSKKGLTPSLIGVILHDPMVLLRACSRNPKRIYTT</sequence>
<dbReference type="Proteomes" id="UP001157418">
    <property type="component" value="Unassembled WGS sequence"/>
</dbReference>
<dbReference type="Gene3D" id="4.10.860.130">
    <property type="match status" value="1"/>
</dbReference>
<dbReference type="EMBL" id="CAKMRJ010002223">
    <property type="protein sequence ID" value="CAH1427799.1"/>
    <property type="molecule type" value="Genomic_DNA"/>
</dbReference>
<evidence type="ECO:0000313" key="3">
    <source>
        <dbReference type="Proteomes" id="UP001157418"/>
    </source>
</evidence>
<reference evidence="2 3" key="1">
    <citation type="submission" date="2022-01" db="EMBL/GenBank/DDBJ databases">
        <authorList>
            <person name="Xiong W."/>
            <person name="Schranz E."/>
        </authorList>
    </citation>
    <scope>NUCLEOTIDE SEQUENCE [LARGE SCALE GENOMIC DNA]</scope>
</reference>
<organism evidence="2 3">
    <name type="scientific">Lactuca virosa</name>
    <dbReference type="NCBI Taxonomy" id="75947"/>
    <lineage>
        <taxon>Eukaryota</taxon>
        <taxon>Viridiplantae</taxon>
        <taxon>Streptophyta</taxon>
        <taxon>Embryophyta</taxon>
        <taxon>Tracheophyta</taxon>
        <taxon>Spermatophyta</taxon>
        <taxon>Magnoliopsida</taxon>
        <taxon>eudicotyledons</taxon>
        <taxon>Gunneridae</taxon>
        <taxon>Pentapetalae</taxon>
        <taxon>asterids</taxon>
        <taxon>campanulids</taxon>
        <taxon>Asterales</taxon>
        <taxon>Asteraceae</taxon>
        <taxon>Cichorioideae</taxon>
        <taxon>Cichorieae</taxon>
        <taxon>Lactucinae</taxon>
        <taxon>Lactuca</taxon>
    </lineage>
</organism>
<proteinExistence type="predicted"/>
<dbReference type="GO" id="GO:0003735">
    <property type="term" value="F:structural constituent of ribosome"/>
    <property type="evidence" value="ECO:0007669"/>
    <property type="project" value="InterPro"/>
</dbReference>
<protein>
    <recommendedName>
        <fullName evidence="1">Small ribosomal subunit protein uS15 N-terminal domain-containing protein</fullName>
    </recommendedName>
</protein>
<name>A0AAU9MNT9_9ASTR</name>
<gene>
    <name evidence="2" type="ORF">LVIROSA_LOCUS14777</name>
</gene>
<feature type="domain" description="Small ribosomal subunit protein uS15 N-terminal" evidence="1">
    <location>
        <begin position="67"/>
        <end position="91"/>
    </location>
</feature>
<accession>A0AAU9MNT9</accession>
<evidence type="ECO:0000259" key="1">
    <source>
        <dbReference type="Pfam" id="PF08069"/>
    </source>
</evidence>
<dbReference type="AlphaFoldDB" id="A0AAU9MNT9"/>
<dbReference type="GO" id="GO:0005840">
    <property type="term" value="C:ribosome"/>
    <property type="evidence" value="ECO:0007669"/>
    <property type="project" value="InterPro"/>
</dbReference>
<dbReference type="InterPro" id="IPR012606">
    <property type="entry name" value="Ribosomal_uS15_N"/>
</dbReference>
<dbReference type="GO" id="GO:0006412">
    <property type="term" value="P:translation"/>
    <property type="evidence" value="ECO:0007669"/>
    <property type="project" value="InterPro"/>
</dbReference>
<evidence type="ECO:0000313" key="2">
    <source>
        <dbReference type="EMBL" id="CAH1427799.1"/>
    </source>
</evidence>
<keyword evidence="3" id="KW-1185">Reference proteome</keyword>
<dbReference type="Pfam" id="PF08069">
    <property type="entry name" value="Ribosomal_S13_N"/>
    <property type="match status" value="1"/>
</dbReference>